<organism evidence="2 3">
    <name type="scientific">Allokutzneria multivorans</name>
    <dbReference type="NCBI Taxonomy" id="1142134"/>
    <lineage>
        <taxon>Bacteria</taxon>
        <taxon>Bacillati</taxon>
        <taxon>Actinomycetota</taxon>
        <taxon>Actinomycetes</taxon>
        <taxon>Pseudonocardiales</taxon>
        <taxon>Pseudonocardiaceae</taxon>
        <taxon>Allokutzneria</taxon>
    </lineage>
</organism>
<evidence type="ECO:0000313" key="2">
    <source>
        <dbReference type="EMBL" id="GAA4013308.1"/>
    </source>
</evidence>
<feature type="compositionally biased region" description="Low complexity" evidence="1">
    <location>
        <begin position="423"/>
        <end position="433"/>
    </location>
</feature>
<sequence length="669" mass="69868">MGDDYYGFDPKTIQNVNRAHPGFVGPVTGLDSYPVKQGREQAAQLKDGQQLPKPQPRASDPGKVEGMTIEAIKLMVLGEQPGNAEHRASLWTNVASNLQHTATQLRQQADALNVEWESPAAKAAAFTKLGKDLAYLDVWRQAATENASALTGLAGVMKQYQTEMTQLFEEYEDKHGEASPGILDHLGGIFLGTGGLKQQQAKAKKEVQDEYSVKARKLMNRMENDYAGYLGRIANAQAAVLQPPNAVYNPQALGMPPPPTLGGGPPAPGTAPGAPPAPKNAPGAPPPPPVAPKNAPTPPTPPPVVPTTVTPPVAPPPVAPKAPPVPTGLAPPPLPDGLRTAGAPPVPGRLNAPSPGVISNPGAPPAFNGRNLGVLGNNPSLNAGAAPTPGAFKGGAGAPPGLGGSTLGQNALGSQMNPPPAPQANNQAKAPQQKQRKDAPGAGGGMQAPQQMTPPPSQGANERNRPGAPKQAAQHNPDVAEAFQAPPSTSSPSVLGDRKPTSSARQSRPAAPGAQPLSGDSVPPVLSNPHRGTAPKTHTEEMRARERALRERKERRRELERQNSEFGAVPPAVAEAVFEGRMAAKDPVDAKREKEASVPQSLLGAQPAVLDRRSAPQRSADQVAREIRKQVAESTEEAWAPQATPGGPVVDKRTEQEYRAEPKPDVRAK</sequence>
<feature type="compositionally biased region" description="Basic and acidic residues" evidence="1">
    <location>
        <begin position="650"/>
        <end position="669"/>
    </location>
</feature>
<feature type="compositionally biased region" description="Pro residues" evidence="1">
    <location>
        <begin position="255"/>
        <end position="305"/>
    </location>
</feature>
<feature type="compositionally biased region" description="Polar residues" evidence="1">
    <location>
        <begin position="407"/>
        <end position="416"/>
    </location>
</feature>
<evidence type="ECO:0000313" key="3">
    <source>
        <dbReference type="Proteomes" id="UP001501747"/>
    </source>
</evidence>
<feature type="region of interest" description="Disordered" evidence="1">
    <location>
        <begin position="377"/>
        <end position="567"/>
    </location>
</feature>
<gene>
    <name evidence="2" type="ORF">GCM10022247_40060</name>
</gene>
<dbReference type="InterPro" id="IPR038332">
    <property type="entry name" value="PPE_sf"/>
</dbReference>
<comment type="caution">
    <text evidence="2">The sequence shown here is derived from an EMBL/GenBank/DDBJ whole genome shotgun (WGS) entry which is preliminary data.</text>
</comment>
<name>A0ABP7SLE5_9PSEU</name>
<protein>
    <submittedName>
        <fullName evidence="2">Uncharacterized protein</fullName>
    </submittedName>
</protein>
<evidence type="ECO:0000256" key="1">
    <source>
        <dbReference type="SAM" id="MobiDB-lite"/>
    </source>
</evidence>
<reference evidence="3" key="1">
    <citation type="journal article" date="2019" name="Int. J. Syst. Evol. Microbiol.">
        <title>The Global Catalogue of Microorganisms (GCM) 10K type strain sequencing project: providing services to taxonomists for standard genome sequencing and annotation.</title>
        <authorList>
            <consortium name="The Broad Institute Genomics Platform"/>
            <consortium name="The Broad Institute Genome Sequencing Center for Infectious Disease"/>
            <person name="Wu L."/>
            <person name="Ma J."/>
        </authorList>
    </citation>
    <scope>NUCLEOTIDE SEQUENCE [LARGE SCALE GENOMIC DNA]</scope>
    <source>
        <strain evidence="3">JCM 17342</strain>
    </source>
</reference>
<feature type="compositionally biased region" description="Basic and acidic residues" evidence="1">
    <location>
        <begin position="585"/>
        <end position="596"/>
    </location>
</feature>
<feature type="region of interest" description="Disordered" evidence="1">
    <location>
        <begin position="40"/>
        <end position="63"/>
    </location>
</feature>
<dbReference type="Gene3D" id="1.20.1260.20">
    <property type="entry name" value="PPE superfamily"/>
    <property type="match status" value="1"/>
</dbReference>
<dbReference type="EMBL" id="BAABAL010000016">
    <property type="protein sequence ID" value="GAA4013308.1"/>
    <property type="molecule type" value="Genomic_DNA"/>
</dbReference>
<feature type="region of interest" description="Disordered" evidence="1">
    <location>
        <begin position="585"/>
        <end position="669"/>
    </location>
</feature>
<accession>A0ABP7SLE5</accession>
<proteinExistence type="predicted"/>
<feature type="compositionally biased region" description="Basic and acidic residues" evidence="1">
    <location>
        <begin position="537"/>
        <end position="563"/>
    </location>
</feature>
<feature type="compositionally biased region" description="Gly residues" evidence="1">
    <location>
        <begin position="392"/>
        <end position="406"/>
    </location>
</feature>
<dbReference type="RefSeq" id="WP_344876954.1">
    <property type="nucleotide sequence ID" value="NZ_BAABAL010000016.1"/>
</dbReference>
<feature type="region of interest" description="Disordered" evidence="1">
    <location>
        <begin position="250"/>
        <end position="364"/>
    </location>
</feature>
<feature type="compositionally biased region" description="Pro residues" evidence="1">
    <location>
        <begin position="312"/>
        <end position="335"/>
    </location>
</feature>
<dbReference type="Proteomes" id="UP001501747">
    <property type="component" value="Unassembled WGS sequence"/>
</dbReference>
<keyword evidence="3" id="KW-1185">Reference proteome</keyword>